<dbReference type="InterPro" id="IPR036097">
    <property type="entry name" value="HisK_dim/P_sf"/>
</dbReference>
<dbReference type="CDD" id="cd00075">
    <property type="entry name" value="HATPase"/>
    <property type="match status" value="1"/>
</dbReference>
<dbReference type="Proteomes" id="UP000295357">
    <property type="component" value="Unassembled WGS sequence"/>
</dbReference>
<evidence type="ECO:0000313" key="7">
    <source>
        <dbReference type="Proteomes" id="UP000295357"/>
    </source>
</evidence>
<dbReference type="SUPFAM" id="SSF47384">
    <property type="entry name" value="Homodimeric domain of signal transducing histidine kinase"/>
    <property type="match status" value="1"/>
</dbReference>
<feature type="transmembrane region" description="Helical" evidence="4">
    <location>
        <begin position="12"/>
        <end position="33"/>
    </location>
</feature>
<reference evidence="6 7" key="1">
    <citation type="submission" date="2019-03" db="EMBL/GenBank/DDBJ databases">
        <title>Genomic Encyclopedia of Type Strains, Phase IV (KMG-IV): sequencing the most valuable type-strain genomes for metagenomic binning, comparative biology and taxonomic classification.</title>
        <authorList>
            <person name="Goeker M."/>
        </authorList>
    </citation>
    <scope>NUCLEOTIDE SEQUENCE [LARGE SCALE GENOMIC DNA]</scope>
    <source>
        <strain evidence="6 7">DSM 25082</strain>
    </source>
</reference>
<dbReference type="EMBL" id="SNXE01000011">
    <property type="protein sequence ID" value="TDP05509.1"/>
    <property type="molecule type" value="Genomic_DNA"/>
</dbReference>
<keyword evidence="7" id="KW-1185">Reference proteome</keyword>
<dbReference type="PANTHER" id="PTHR43065">
    <property type="entry name" value="SENSOR HISTIDINE KINASE"/>
    <property type="match status" value="1"/>
</dbReference>
<dbReference type="GO" id="GO:0000155">
    <property type="term" value="F:phosphorelay sensor kinase activity"/>
    <property type="evidence" value="ECO:0007669"/>
    <property type="project" value="InterPro"/>
</dbReference>
<keyword evidence="6" id="KW-0808">Transferase</keyword>
<comment type="catalytic activity">
    <reaction evidence="1">
        <text>ATP + protein L-histidine = ADP + protein N-phospho-L-histidine.</text>
        <dbReference type="EC" id="2.7.13.3"/>
    </reaction>
</comment>
<keyword evidence="4" id="KW-0812">Transmembrane</keyword>
<accession>A0A4R6MT89</accession>
<keyword evidence="4" id="KW-0472">Membrane</keyword>
<dbReference type="OrthoDB" id="8871294at2"/>
<dbReference type="InterPro" id="IPR003594">
    <property type="entry name" value="HATPase_dom"/>
</dbReference>
<dbReference type="SMART" id="SM00387">
    <property type="entry name" value="HATPase_c"/>
    <property type="match status" value="1"/>
</dbReference>
<feature type="domain" description="Histidine kinase" evidence="5">
    <location>
        <begin position="485"/>
        <end position="720"/>
    </location>
</feature>
<name>A0A4R6MT89_9BURK</name>
<evidence type="ECO:0000256" key="4">
    <source>
        <dbReference type="SAM" id="Phobius"/>
    </source>
</evidence>
<dbReference type="InterPro" id="IPR036890">
    <property type="entry name" value="HATPase_C_sf"/>
</dbReference>
<keyword evidence="4" id="KW-1133">Transmembrane helix</keyword>
<keyword evidence="6" id="KW-0418">Kinase</keyword>
<dbReference type="Gene3D" id="3.30.565.10">
    <property type="entry name" value="Histidine kinase-like ATPase, C-terminal domain"/>
    <property type="match status" value="1"/>
</dbReference>
<dbReference type="PROSITE" id="PS50109">
    <property type="entry name" value="HIS_KIN"/>
    <property type="match status" value="1"/>
</dbReference>
<evidence type="ECO:0000259" key="5">
    <source>
        <dbReference type="PROSITE" id="PS50109"/>
    </source>
</evidence>
<dbReference type="CDD" id="cd00082">
    <property type="entry name" value="HisKA"/>
    <property type="match status" value="1"/>
</dbReference>
<dbReference type="RefSeq" id="WP_133605257.1">
    <property type="nucleotide sequence ID" value="NZ_JAUFPJ010000013.1"/>
</dbReference>
<dbReference type="InterPro" id="IPR003661">
    <property type="entry name" value="HisK_dim/P_dom"/>
</dbReference>
<organism evidence="6 7">
    <name type="scientific">Roseateles asaccharophilus</name>
    <dbReference type="NCBI Taxonomy" id="582607"/>
    <lineage>
        <taxon>Bacteria</taxon>
        <taxon>Pseudomonadati</taxon>
        <taxon>Pseudomonadota</taxon>
        <taxon>Betaproteobacteria</taxon>
        <taxon>Burkholderiales</taxon>
        <taxon>Sphaerotilaceae</taxon>
        <taxon>Roseateles</taxon>
    </lineage>
</organism>
<evidence type="ECO:0000256" key="3">
    <source>
        <dbReference type="SAM" id="Coils"/>
    </source>
</evidence>
<feature type="transmembrane region" description="Helical" evidence="4">
    <location>
        <begin position="356"/>
        <end position="376"/>
    </location>
</feature>
<sequence>MEQRSLYMRSLYQITVWLSAAVLLVASLLYGWALSQQFRQRSLADLEAQSEQLRLVMNQHTERARHHVGAMQLSISAALGTPQNEPPHAVRRVPAGRAPADLHAPWDALPDASREQLGSLFVHPDLPEGPERSMLDAVMAMLPGVAADHRQQQIYQWSYFYDAGERWSVLYPALPKIELLKATGSADMAAALKVVYEAGGTYPMRLVGPLANPGRRQVWTTPYVDAGGKGLMVSLLEAVYHRGAIAGAVGTDLTLGMLDASLQAVPLNLGRAMVVTPSGLLLADSGGALQGRKQPLTLQELDAGVVSSATLFGRSNARLHTGEQGLWISHELDGTPWRLLVWVSESQLNAATLRALQPYLLLELLFIAMLLLLAWWQHRRFTRPAMALADYVDKVSRDAQSPAPQVPDAWKPWFDQVAATAHEREGYLTQTRDYAGKLELMVSERTAALEQANRQLEEAMRSLQQAQQQLVLSEKLAALGTLTAGMAHELNTPLGNVLTAVTTVEATLQALRAAIDSGQARRAGTLQSLGLALQSSELAQSNVNRALTLVKRFRQLGELHEAGSEQELDLHEFLQGLCTHWSSMACAHGRRVGLECPAPLMCRIDAQALGEALTQLVENAFVHGLKPHDASGRVQLQVEVLPGTPSQLQLRLWDNGRGLAPRALHHLFDPFYTSQMGKGNGGLGAYLAYLLVTSRLHGSIHARSELGEGLRVDMLLPLEVADNPQPLTLDAPARQHHEP</sequence>
<gene>
    <name evidence="6" type="ORF">DFR39_11113</name>
</gene>
<proteinExistence type="predicted"/>
<feature type="coiled-coil region" evidence="3">
    <location>
        <begin position="442"/>
        <end position="476"/>
    </location>
</feature>
<protein>
    <recommendedName>
        <fullName evidence="2">histidine kinase</fullName>
        <ecNumber evidence="2">2.7.13.3</ecNumber>
    </recommendedName>
</protein>
<dbReference type="Gene3D" id="3.30.450.20">
    <property type="entry name" value="PAS domain"/>
    <property type="match status" value="2"/>
</dbReference>
<dbReference type="Gene3D" id="1.10.287.130">
    <property type="match status" value="1"/>
</dbReference>
<dbReference type="SUPFAM" id="SSF55874">
    <property type="entry name" value="ATPase domain of HSP90 chaperone/DNA topoisomerase II/histidine kinase"/>
    <property type="match status" value="1"/>
</dbReference>
<evidence type="ECO:0000256" key="2">
    <source>
        <dbReference type="ARBA" id="ARBA00012438"/>
    </source>
</evidence>
<evidence type="ECO:0000313" key="6">
    <source>
        <dbReference type="EMBL" id="TDP05509.1"/>
    </source>
</evidence>
<dbReference type="EC" id="2.7.13.3" evidence="2"/>
<keyword evidence="3" id="KW-0175">Coiled coil</keyword>
<dbReference type="InterPro" id="IPR005467">
    <property type="entry name" value="His_kinase_dom"/>
</dbReference>
<dbReference type="Pfam" id="PF02518">
    <property type="entry name" value="HATPase_c"/>
    <property type="match status" value="1"/>
</dbReference>
<comment type="caution">
    <text evidence="6">The sequence shown here is derived from an EMBL/GenBank/DDBJ whole genome shotgun (WGS) entry which is preliminary data.</text>
</comment>
<evidence type="ECO:0000256" key="1">
    <source>
        <dbReference type="ARBA" id="ARBA00000085"/>
    </source>
</evidence>
<dbReference type="AlphaFoldDB" id="A0A4R6MT89"/>